<feature type="compositionally biased region" description="Low complexity" evidence="1">
    <location>
        <begin position="100"/>
        <end position="109"/>
    </location>
</feature>
<dbReference type="STRING" id="327505.A0A2H3HXE9"/>
<reference evidence="2 3" key="1">
    <citation type="journal article" date="2016" name="Environ. Microbiol.">
        <title>Effector profiles distinguish formae speciales of Fusarium oxysporum.</title>
        <authorList>
            <person name="van Dam P."/>
            <person name="Fokkens L."/>
            <person name="Schmidt S.M."/>
            <person name="Linmans J.H."/>
            <person name="Kistler H.C."/>
            <person name="Ma L.J."/>
            <person name="Rep M."/>
        </authorList>
    </citation>
    <scope>NUCLEOTIDE SEQUENCE [LARGE SCALE GENOMIC DNA]</scope>
    <source>
        <strain evidence="2 3">Forc016</strain>
    </source>
</reference>
<reference evidence="2 3" key="2">
    <citation type="journal article" date="2017" name="Sci. Rep.">
        <title>A mobile pathogenicity chromosome in Fusarium oxysporum for infection of multiple cucurbit species.</title>
        <authorList>
            <person name="van Dam P."/>
            <person name="Fokkens L."/>
            <person name="Ayukawa Y."/>
            <person name="van der Gragt M."/>
            <person name="Ter Horst A."/>
            <person name="Brankovics B."/>
            <person name="Houterman P.M."/>
            <person name="Arie T."/>
            <person name="Rep M."/>
        </authorList>
    </citation>
    <scope>NUCLEOTIDE SEQUENCE [LARGE SCALE GENOMIC DNA]</scope>
    <source>
        <strain evidence="2 3">Forc016</strain>
    </source>
</reference>
<dbReference type="Proteomes" id="UP000219602">
    <property type="component" value="Chromosome 1"/>
</dbReference>
<evidence type="ECO:0000313" key="2">
    <source>
        <dbReference type="EMBL" id="PCD46330.1"/>
    </source>
</evidence>
<evidence type="ECO:0000313" key="3">
    <source>
        <dbReference type="Proteomes" id="UP000219602"/>
    </source>
</evidence>
<organism evidence="2 3">
    <name type="scientific">Fusarium oxysporum f. sp. radicis-cucumerinum</name>
    <dbReference type="NCBI Taxonomy" id="327505"/>
    <lineage>
        <taxon>Eukaryota</taxon>
        <taxon>Fungi</taxon>
        <taxon>Dikarya</taxon>
        <taxon>Ascomycota</taxon>
        <taxon>Pezizomycotina</taxon>
        <taxon>Sordariomycetes</taxon>
        <taxon>Hypocreomycetidae</taxon>
        <taxon>Hypocreales</taxon>
        <taxon>Nectriaceae</taxon>
        <taxon>Fusarium</taxon>
        <taxon>Fusarium oxysporum species complex</taxon>
    </lineage>
</organism>
<evidence type="ECO:0000256" key="1">
    <source>
        <dbReference type="SAM" id="MobiDB-lite"/>
    </source>
</evidence>
<evidence type="ECO:0008006" key="4">
    <source>
        <dbReference type="Google" id="ProtNLM"/>
    </source>
</evidence>
<name>A0A2H3HXE9_FUSOX</name>
<dbReference type="EMBL" id="MABQ02000001">
    <property type="protein sequence ID" value="PCD46330.1"/>
    <property type="molecule type" value="Genomic_DNA"/>
</dbReference>
<proteinExistence type="predicted"/>
<sequence>MVVLTYDVDPQGDLVVVLREPNTTRSIPEVSIRQPGTHKTPSFQIDQDILNLSKVSSLLPSFDSSESQEETVEVRIRVSSFHMKLASPMFERMLNGPWRESTSPESSSTPAPPGNSVHLDAPIEAADEPPAVPGVIGAFKSSSSTSPTTAFRIREVIAHGWNADALLVVLNVIHGINDQVPRELSVEFLAEIASIVNYYHCQRAMQFAGEVWQLRMYTFPSRYGMRCIVWLSIACAFGWEEVFDKLASYIIENGEGLCLIKPHDIPINSVLVIMKTISYVIDPDGYIELVLREPNSHQIIPEIYSDTAQLTLICRTPALTIRLQLAVTPFPMNSKPSRQPLLVLRKLKRIMSPYSAIYYSLHPTKMHPLLLLPLLNLSPEFTRLAEMPWPLPSYLMPSMDATQKSLELSTSGFLPESQPWSTTTNARRLFTSSSAIGREISFAKLVFLPEGIFASMAPMVVVDFKGSAQVTAGMLPITTTLGNLNEKRLDPIEQIKDGLQDVHNTLLEESGCVQGNRICSSLTLGVLVHMVHQHEHAEPPFIAPLDGYSVSPALNLVKECSEPMPLHDNPGTERLTYIDANDGRTYPCSIKGRMTPVLQKVDRELWGMRPADSKD</sequence>
<gene>
    <name evidence="2" type="ORF">AU210_001737</name>
</gene>
<protein>
    <recommendedName>
        <fullName evidence="4">BTB domain-containing protein</fullName>
    </recommendedName>
</protein>
<feature type="region of interest" description="Disordered" evidence="1">
    <location>
        <begin position="95"/>
        <end position="121"/>
    </location>
</feature>
<comment type="caution">
    <text evidence="2">The sequence shown here is derived from an EMBL/GenBank/DDBJ whole genome shotgun (WGS) entry which is preliminary data.</text>
</comment>
<dbReference type="AlphaFoldDB" id="A0A2H3HXE9"/>
<accession>A0A2H3HXE9</accession>